<evidence type="ECO:0000313" key="2">
    <source>
        <dbReference type="EMBL" id="VEL06761.1"/>
    </source>
</evidence>
<evidence type="ECO:0000256" key="1">
    <source>
        <dbReference type="SAM" id="MobiDB-lite"/>
    </source>
</evidence>
<proteinExistence type="predicted"/>
<reference evidence="2" key="1">
    <citation type="submission" date="2018-11" db="EMBL/GenBank/DDBJ databases">
        <authorList>
            <consortium name="Pathogen Informatics"/>
        </authorList>
    </citation>
    <scope>NUCLEOTIDE SEQUENCE</scope>
</reference>
<evidence type="ECO:0000313" key="3">
    <source>
        <dbReference type="Proteomes" id="UP000784294"/>
    </source>
</evidence>
<dbReference type="Proteomes" id="UP000784294">
    <property type="component" value="Unassembled WGS sequence"/>
</dbReference>
<organism evidence="2 3">
    <name type="scientific">Protopolystoma xenopodis</name>
    <dbReference type="NCBI Taxonomy" id="117903"/>
    <lineage>
        <taxon>Eukaryota</taxon>
        <taxon>Metazoa</taxon>
        <taxon>Spiralia</taxon>
        <taxon>Lophotrochozoa</taxon>
        <taxon>Platyhelminthes</taxon>
        <taxon>Monogenea</taxon>
        <taxon>Polyopisthocotylea</taxon>
        <taxon>Polystomatidea</taxon>
        <taxon>Polystomatidae</taxon>
        <taxon>Protopolystoma</taxon>
    </lineage>
</organism>
<name>A0A3S5A4L6_9PLAT</name>
<sequence>MDDTSEDVSMRRHRHHHHHFRLGHHPRRRHGHENHHHHHHRHWSFRGVAGPVGKSGDSSDGPPPIRNKMARLSAYPRLRPLNMTAFSVLQVSPVPKLPDSTLGDEQADAAWMDRDSAIEIVNRSK</sequence>
<feature type="region of interest" description="Disordered" evidence="1">
    <location>
        <begin position="1"/>
        <end position="68"/>
    </location>
</feature>
<accession>A0A3S5A4L6</accession>
<gene>
    <name evidence="2" type="ORF">PXEA_LOCUS201</name>
</gene>
<dbReference type="AlphaFoldDB" id="A0A3S5A4L6"/>
<keyword evidence="3" id="KW-1185">Reference proteome</keyword>
<dbReference type="EMBL" id="CAAALY010000352">
    <property type="protein sequence ID" value="VEL06761.1"/>
    <property type="molecule type" value="Genomic_DNA"/>
</dbReference>
<comment type="caution">
    <text evidence="2">The sequence shown here is derived from an EMBL/GenBank/DDBJ whole genome shotgun (WGS) entry which is preliminary data.</text>
</comment>
<protein>
    <submittedName>
        <fullName evidence="2">Uncharacterized protein</fullName>
    </submittedName>
</protein>
<feature type="compositionally biased region" description="Basic residues" evidence="1">
    <location>
        <begin position="11"/>
        <end position="44"/>
    </location>
</feature>